<evidence type="ECO:0000256" key="3">
    <source>
        <dbReference type="ARBA" id="ARBA00022982"/>
    </source>
</evidence>
<accession>A0A3B0BKY1</accession>
<evidence type="ECO:0000256" key="9">
    <source>
        <dbReference type="PIRSR" id="PIRSR000077-4"/>
    </source>
</evidence>
<evidence type="ECO:0000256" key="2">
    <source>
        <dbReference type="ARBA" id="ARBA00022448"/>
    </source>
</evidence>
<evidence type="ECO:0000256" key="7">
    <source>
        <dbReference type="PIRNR" id="PIRNR000077"/>
    </source>
</evidence>
<name>A0A3B0BKY1_9ACTN</name>
<sequence length="108" mass="11736">MALKAVTDKTFDEDVLKSDKPVLVDFWADWCGPCRQIAPSLEAIAAEYGDKIEIVKLNIDQNPGTAAKYGVMSIPTLNVYKGGEVVQTIVGAKPKAALERELSTFIHA</sequence>
<gene>
    <name evidence="11" type="primary">trxA</name>
    <name evidence="11" type="ORF">D7231_11240</name>
</gene>
<dbReference type="RefSeq" id="WP_120754986.1">
    <property type="nucleotide sequence ID" value="NZ_JBIBGF010000004.1"/>
</dbReference>
<feature type="active site" description="Nucleophile" evidence="8">
    <location>
        <position position="31"/>
    </location>
</feature>
<protein>
    <recommendedName>
        <fullName evidence="6 7">Thioredoxin</fullName>
    </recommendedName>
</protein>
<dbReference type="NCBIfam" id="TIGR01068">
    <property type="entry name" value="thioredoxin"/>
    <property type="match status" value="1"/>
</dbReference>
<evidence type="ECO:0000256" key="6">
    <source>
        <dbReference type="NCBIfam" id="TIGR01068"/>
    </source>
</evidence>
<dbReference type="InterPro" id="IPR036249">
    <property type="entry name" value="Thioredoxin-like_sf"/>
</dbReference>
<feature type="site" description="Deprotonates C-terminal active site Cys" evidence="8">
    <location>
        <position position="25"/>
    </location>
</feature>
<dbReference type="EMBL" id="RBAM01000004">
    <property type="protein sequence ID" value="RKN74435.1"/>
    <property type="molecule type" value="Genomic_DNA"/>
</dbReference>
<dbReference type="PRINTS" id="PR00421">
    <property type="entry name" value="THIOREDOXIN"/>
</dbReference>
<reference evidence="11 12" key="1">
    <citation type="journal article" date="2015" name="Antonie Van Leeuwenhoek">
        <title>Streptomyces klenkii sp. nov., isolated from deep marine sediment.</title>
        <authorList>
            <person name="Veyisoglu A."/>
            <person name="Sahin N."/>
        </authorList>
    </citation>
    <scope>NUCLEOTIDE SEQUENCE [LARGE SCALE GENOMIC DNA]</scope>
    <source>
        <strain evidence="11 12">KCTC 29202</strain>
    </source>
</reference>
<dbReference type="PANTHER" id="PTHR45663">
    <property type="entry name" value="GEO12009P1"/>
    <property type="match status" value="1"/>
</dbReference>
<dbReference type="OrthoDB" id="9790390at2"/>
<feature type="site" description="Contributes to redox potential value" evidence="8">
    <location>
        <position position="32"/>
    </location>
</feature>
<comment type="caution">
    <text evidence="11">The sequence shown here is derived from an EMBL/GenBank/DDBJ whole genome shotgun (WGS) entry which is preliminary data.</text>
</comment>
<dbReference type="PROSITE" id="PS00194">
    <property type="entry name" value="THIOREDOXIN_1"/>
    <property type="match status" value="1"/>
</dbReference>
<keyword evidence="3" id="KW-0249">Electron transport</keyword>
<dbReference type="PANTHER" id="PTHR45663:SF11">
    <property type="entry name" value="GEO12009P1"/>
    <property type="match status" value="1"/>
</dbReference>
<evidence type="ECO:0000256" key="1">
    <source>
        <dbReference type="ARBA" id="ARBA00008987"/>
    </source>
</evidence>
<dbReference type="Gene3D" id="3.40.30.10">
    <property type="entry name" value="Glutaredoxin"/>
    <property type="match status" value="1"/>
</dbReference>
<organism evidence="11 12">
    <name type="scientific">Streptomyces klenkii</name>
    <dbReference type="NCBI Taxonomy" id="1420899"/>
    <lineage>
        <taxon>Bacteria</taxon>
        <taxon>Bacillati</taxon>
        <taxon>Actinomycetota</taxon>
        <taxon>Actinomycetes</taxon>
        <taxon>Kitasatosporales</taxon>
        <taxon>Streptomycetaceae</taxon>
        <taxon>Streptomyces</taxon>
    </lineage>
</organism>
<dbReference type="FunFam" id="3.40.30.10:FF:000001">
    <property type="entry name" value="Thioredoxin"/>
    <property type="match status" value="1"/>
</dbReference>
<feature type="site" description="Contributes to redox potential value" evidence="8">
    <location>
        <position position="33"/>
    </location>
</feature>
<proteinExistence type="inferred from homology"/>
<evidence type="ECO:0000259" key="10">
    <source>
        <dbReference type="PROSITE" id="PS51352"/>
    </source>
</evidence>
<keyword evidence="2" id="KW-0813">Transport</keyword>
<dbReference type="GO" id="GO:0015035">
    <property type="term" value="F:protein-disulfide reductase activity"/>
    <property type="evidence" value="ECO:0007669"/>
    <property type="project" value="UniProtKB-UniRule"/>
</dbReference>
<dbReference type="Proteomes" id="UP000270343">
    <property type="component" value="Unassembled WGS sequence"/>
</dbReference>
<dbReference type="AlphaFoldDB" id="A0A3B0BKY1"/>
<dbReference type="SUPFAM" id="SSF52833">
    <property type="entry name" value="Thioredoxin-like"/>
    <property type="match status" value="1"/>
</dbReference>
<dbReference type="Pfam" id="PF00085">
    <property type="entry name" value="Thioredoxin"/>
    <property type="match status" value="1"/>
</dbReference>
<feature type="active site" description="Nucleophile" evidence="8">
    <location>
        <position position="34"/>
    </location>
</feature>
<feature type="disulfide bond" description="Redox-active" evidence="9">
    <location>
        <begin position="31"/>
        <end position="34"/>
    </location>
</feature>
<evidence type="ECO:0000313" key="11">
    <source>
        <dbReference type="EMBL" id="RKN74435.1"/>
    </source>
</evidence>
<evidence type="ECO:0000313" key="12">
    <source>
        <dbReference type="Proteomes" id="UP000270343"/>
    </source>
</evidence>
<dbReference type="PIRSF" id="PIRSF000077">
    <property type="entry name" value="Thioredoxin"/>
    <property type="match status" value="1"/>
</dbReference>
<dbReference type="GO" id="GO:0045454">
    <property type="term" value="P:cell redox homeostasis"/>
    <property type="evidence" value="ECO:0007669"/>
    <property type="project" value="TreeGrafter"/>
</dbReference>
<dbReference type="InterPro" id="IPR005746">
    <property type="entry name" value="Thioredoxin"/>
</dbReference>
<keyword evidence="5 9" id="KW-0676">Redox-active center</keyword>
<comment type="similarity">
    <text evidence="1 7">Belongs to the thioredoxin family.</text>
</comment>
<evidence type="ECO:0000256" key="5">
    <source>
        <dbReference type="ARBA" id="ARBA00023284"/>
    </source>
</evidence>
<feature type="domain" description="Thioredoxin" evidence="10">
    <location>
        <begin position="1"/>
        <end position="107"/>
    </location>
</feature>
<dbReference type="PROSITE" id="PS51352">
    <property type="entry name" value="THIOREDOXIN_2"/>
    <property type="match status" value="1"/>
</dbReference>
<dbReference type="GO" id="GO:0005829">
    <property type="term" value="C:cytosol"/>
    <property type="evidence" value="ECO:0007669"/>
    <property type="project" value="TreeGrafter"/>
</dbReference>
<dbReference type="InterPro" id="IPR017937">
    <property type="entry name" value="Thioredoxin_CS"/>
</dbReference>
<dbReference type="CDD" id="cd02947">
    <property type="entry name" value="TRX_family"/>
    <property type="match status" value="1"/>
</dbReference>
<keyword evidence="12" id="KW-1185">Reference proteome</keyword>
<evidence type="ECO:0000256" key="4">
    <source>
        <dbReference type="ARBA" id="ARBA00023157"/>
    </source>
</evidence>
<dbReference type="InterPro" id="IPR013766">
    <property type="entry name" value="Thioredoxin_domain"/>
</dbReference>
<evidence type="ECO:0000256" key="8">
    <source>
        <dbReference type="PIRSR" id="PIRSR000077-1"/>
    </source>
</evidence>
<keyword evidence="4 9" id="KW-1015">Disulfide bond</keyword>